<reference evidence="1" key="1">
    <citation type="journal article" date="2014" name="Int. J. Syst. Evol. Microbiol.">
        <title>Complete genome sequence of Corynebacterium casei LMG S-19264T (=DSM 44701T), isolated from a smear-ripened cheese.</title>
        <authorList>
            <consortium name="US DOE Joint Genome Institute (JGI-PGF)"/>
            <person name="Walter F."/>
            <person name="Albersmeier A."/>
            <person name="Kalinowski J."/>
            <person name="Ruckert C."/>
        </authorList>
    </citation>
    <scope>NUCLEOTIDE SEQUENCE</scope>
    <source>
        <strain evidence="1">JCM 19018</strain>
    </source>
</reference>
<sequence length="71" mass="8230">MNKEIVFTTTDNVAKNISLRYLRRNQTGGEGALGVRLNSKMLDSEWITYQDLGQNRILRRIHRFSGGYLNE</sequence>
<organism evidence="1 2">
    <name type="scientific">Haloarcula sebkhae</name>
    <dbReference type="NCBI Taxonomy" id="932660"/>
    <lineage>
        <taxon>Archaea</taxon>
        <taxon>Methanobacteriati</taxon>
        <taxon>Methanobacteriota</taxon>
        <taxon>Stenosarchaea group</taxon>
        <taxon>Halobacteria</taxon>
        <taxon>Halobacteriales</taxon>
        <taxon>Haloarculaceae</taxon>
        <taxon>Haloarcula</taxon>
    </lineage>
</organism>
<dbReference type="Proteomes" id="UP000614221">
    <property type="component" value="Unassembled WGS sequence"/>
</dbReference>
<dbReference type="RefSeq" id="WP_188979939.1">
    <property type="nucleotide sequence ID" value="NZ_BMPD01000007.1"/>
</dbReference>
<dbReference type="AlphaFoldDB" id="A0A830F2U8"/>
<name>A0A830F2U8_9EURY</name>
<reference evidence="1" key="2">
    <citation type="submission" date="2020-09" db="EMBL/GenBank/DDBJ databases">
        <authorList>
            <person name="Sun Q."/>
            <person name="Ohkuma M."/>
        </authorList>
    </citation>
    <scope>NUCLEOTIDE SEQUENCE</scope>
    <source>
        <strain evidence="1">JCM 19018</strain>
    </source>
</reference>
<accession>A0A830F2U8</accession>
<proteinExistence type="predicted"/>
<gene>
    <name evidence="1" type="ORF">GCM10009067_34180</name>
</gene>
<protein>
    <submittedName>
        <fullName evidence="1">Uncharacterized protein</fullName>
    </submittedName>
</protein>
<evidence type="ECO:0000313" key="1">
    <source>
        <dbReference type="EMBL" id="GGK79037.1"/>
    </source>
</evidence>
<evidence type="ECO:0000313" key="2">
    <source>
        <dbReference type="Proteomes" id="UP000614221"/>
    </source>
</evidence>
<comment type="caution">
    <text evidence="1">The sequence shown here is derived from an EMBL/GenBank/DDBJ whole genome shotgun (WGS) entry which is preliminary data.</text>
</comment>
<dbReference type="EMBL" id="BMPD01000007">
    <property type="protein sequence ID" value="GGK79037.1"/>
    <property type="molecule type" value="Genomic_DNA"/>
</dbReference>